<dbReference type="GO" id="GO:0046872">
    <property type="term" value="F:metal ion binding"/>
    <property type="evidence" value="ECO:0007669"/>
    <property type="project" value="UniProtKB-KW"/>
</dbReference>
<accession>A0A930YT30</accession>
<reference evidence="6" key="1">
    <citation type="submission" date="2020-04" db="EMBL/GenBank/DDBJ databases">
        <title>Deep metagenomics examines the oral microbiome during advanced dental caries in children, revealing novel taxa and co-occurrences with host molecules.</title>
        <authorList>
            <person name="Baker J.L."/>
            <person name="Morton J.T."/>
            <person name="Dinis M."/>
            <person name="Alvarez R."/>
            <person name="Tran N.C."/>
            <person name="Knight R."/>
            <person name="Edlund A."/>
        </authorList>
    </citation>
    <scope>NUCLEOTIDE SEQUENCE</scope>
    <source>
        <strain evidence="6">JCVI_22A_bin.2</strain>
    </source>
</reference>
<dbReference type="AlphaFoldDB" id="A0A930YT30"/>
<protein>
    <submittedName>
        <fullName evidence="6">Zinc ABC transporter substrate-binding protein</fullName>
    </submittedName>
</protein>
<comment type="similarity">
    <text evidence="5">Belongs to the bacterial solute-binding protein 9 family.</text>
</comment>
<sequence>YKKELDNISSHLIEELSALPESQRTLVTCEGAFSYLCRDTNMKELYLWAVNAADEGTPQQIAKVVETVKAQQIPAVFCESTVSPKAMQQVADETGAVLKTDEKNILYVDSLSEADGPVPTYLDLLQHDADAIVSGLMGR</sequence>
<dbReference type="GO" id="GO:0007155">
    <property type="term" value="P:cell adhesion"/>
    <property type="evidence" value="ECO:0007669"/>
    <property type="project" value="InterPro"/>
</dbReference>
<evidence type="ECO:0000256" key="2">
    <source>
        <dbReference type="ARBA" id="ARBA00022448"/>
    </source>
</evidence>
<keyword evidence="4" id="KW-0732">Signal</keyword>
<dbReference type="Gene3D" id="3.40.50.1980">
    <property type="entry name" value="Nitrogenase molybdenum iron protein domain"/>
    <property type="match status" value="1"/>
</dbReference>
<dbReference type="PRINTS" id="PR00691">
    <property type="entry name" value="ADHESINB"/>
</dbReference>
<dbReference type="PRINTS" id="PR00690">
    <property type="entry name" value="ADHESNFAMILY"/>
</dbReference>
<dbReference type="InterPro" id="IPR050492">
    <property type="entry name" value="Bact_metal-bind_prot9"/>
</dbReference>
<evidence type="ECO:0000313" key="6">
    <source>
        <dbReference type="EMBL" id="MBF4809197.1"/>
    </source>
</evidence>
<dbReference type="InterPro" id="IPR006127">
    <property type="entry name" value="ZnuA-like"/>
</dbReference>
<proteinExistence type="inferred from homology"/>
<gene>
    <name evidence="6" type="ORF">HXK23_03100</name>
</gene>
<dbReference type="EMBL" id="JABZGT010000147">
    <property type="protein sequence ID" value="MBF4809197.1"/>
    <property type="molecule type" value="Genomic_DNA"/>
</dbReference>
<dbReference type="Proteomes" id="UP000772566">
    <property type="component" value="Unassembled WGS sequence"/>
</dbReference>
<dbReference type="GO" id="GO:0030313">
    <property type="term" value="C:cell envelope"/>
    <property type="evidence" value="ECO:0007669"/>
    <property type="project" value="UniProtKB-SubCell"/>
</dbReference>
<evidence type="ECO:0000256" key="3">
    <source>
        <dbReference type="ARBA" id="ARBA00022723"/>
    </source>
</evidence>
<evidence type="ECO:0000256" key="4">
    <source>
        <dbReference type="ARBA" id="ARBA00022729"/>
    </source>
</evidence>
<dbReference type="Pfam" id="PF01297">
    <property type="entry name" value="ZnuA"/>
    <property type="match status" value="1"/>
</dbReference>
<dbReference type="GO" id="GO:0030001">
    <property type="term" value="P:metal ion transport"/>
    <property type="evidence" value="ECO:0007669"/>
    <property type="project" value="InterPro"/>
</dbReference>
<comment type="subcellular location">
    <subcellularLocation>
        <location evidence="1">Cell envelope</location>
    </subcellularLocation>
</comment>
<dbReference type="PANTHER" id="PTHR42953:SF1">
    <property type="entry name" value="METAL-BINDING PROTEIN HI_0362-RELATED"/>
    <property type="match status" value="1"/>
</dbReference>
<keyword evidence="3" id="KW-0479">Metal-binding</keyword>
<evidence type="ECO:0000313" key="7">
    <source>
        <dbReference type="Proteomes" id="UP000772566"/>
    </source>
</evidence>
<dbReference type="InterPro" id="IPR006129">
    <property type="entry name" value="AdhesinB"/>
</dbReference>
<dbReference type="PANTHER" id="PTHR42953">
    <property type="entry name" value="HIGH-AFFINITY ZINC UPTAKE SYSTEM PROTEIN ZNUA-RELATED"/>
    <property type="match status" value="1"/>
</dbReference>
<dbReference type="InterPro" id="IPR006128">
    <property type="entry name" value="Lipoprotein_PsaA-like"/>
</dbReference>
<name>A0A930YT30_9ACTN</name>
<keyword evidence="2 5" id="KW-0813">Transport</keyword>
<feature type="non-terminal residue" evidence="6">
    <location>
        <position position="1"/>
    </location>
</feature>
<evidence type="ECO:0000256" key="5">
    <source>
        <dbReference type="RuleBase" id="RU003512"/>
    </source>
</evidence>
<organism evidence="6 7">
    <name type="scientific">Lancefieldella parvula</name>
    <dbReference type="NCBI Taxonomy" id="1382"/>
    <lineage>
        <taxon>Bacteria</taxon>
        <taxon>Bacillati</taxon>
        <taxon>Actinomycetota</taxon>
        <taxon>Coriobacteriia</taxon>
        <taxon>Coriobacteriales</taxon>
        <taxon>Atopobiaceae</taxon>
        <taxon>Lancefieldella</taxon>
    </lineage>
</organism>
<evidence type="ECO:0000256" key="1">
    <source>
        <dbReference type="ARBA" id="ARBA00004196"/>
    </source>
</evidence>
<dbReference type="SUPFAM" id="SSF53807">
    <property type="entry name" value="Helical backbone' metal receptor"/>
    <property type="match status" value="1"/>
</dbReference>
<comment type="caution">
    <text evidence="6">The sequence shown here is derived from an EMBL/GenBank/DDBJ whole genome shotgun (WGS) entry which is preliminary data.</text>
</comment>